<keyword evidence="1" id="KW-1133">Transmembrane helix</keyword>
<dbReference type="Pfam" id="PF05608">
    <property type="entry name" value="RTE1"/>
    <property type="match status" value="1"/>
</dbReference>
<feature type="transmembrane region" description="Helical" evidence="1">
    <location>
        <begin position="164"/>
        <end position="184"/>
    </location>
</feature>
<reference evidence="2 3" key="1">
    <citation type="journal article" date="2013" name="BMC Genomics">
        <title>The miniature genome of a carnivorous plant Genlisea aurea contains a low number of genes and short non-coding sequences.</title>
        <authorList>
            <person name="Leushkin E.V."/>
            <person name="Sutormin R.A."/>
            <person name="Nabieva E.R."/>
            <person name="Penin A.A."/>
            <person name="Kondrashov A.S."/>
            <person name="Logacheva M.D."/>
        </authorList>
    </citation>
    <scope>NUCLEOTIDE SEQUENCE [LARGE SCALE GENOMIC DNA]</scope>
</reference>
<evidence type="ECO:0000313" key="2">
    <source>
        <dbReference type="EMBL" id="EPS58171.1"/>
    </source>
</evidence>
<dbReference type="GO" id="GO:0009723">
    <property type="term" value="P:response to ethylene"/>
    <property type="evidence" value="ECO:0007669"/>
    <property type="project" value="TreeGrafter"/>
</dbReference>
<feature type="transmembrane region" description="Helical" evidence="1">
    <location>
        <begin position="133"/>
        <end position="152"/>
    </location>
</feature>
<dbReference type="PANTHER" id="PTHR20921:SF7">
    <property type="entry name" value="PROTEIN REVERSION-TO-ETHYLENE SENSITIVITY1"/>
    <property type="match status" value="1"/>
</dbReference>
<accession>S8C139</accession>
<dbReference type="AlphaFoldDB" id="S8C139"/>
<dbReference type="Proteomes" id="UP000015453">
    <property type="component" value="Unassembled WGS sequence"/>
</dbReference>
<evidence type="ECO:0000313" key="3">
    <source>
        <dbReference type="Proteomes" id="UP000015453"/>
    </source>
</evidence>
<evidence type="ECO:0000256" key="1">
    <source>
        <dbReference type="SAM" id="Phobius"/>
    </source>
</evidence>
<organism evidence="2 3">
    <name type="scientific">Genlisea aurea</name>
    <dbReference type="NCBI Taxonomy" id="192259"/>
    <lineage>
        <taxon>Eukaryota</taxon>
        <taxon>Viridiplantae</taxon>
        <taxon>Streptophyta</taxon>
        <taxon>Embryophyta</taxon>
        <taxon>Tracheophyta</taxon>
        <taxon>Spermatophyta</taxon>
        <taxon>Magnoliopsida</taxon>
        <taxon>eudicotyledons</taxon>
        <taxon>Gunneridae</taxon>
        <taxon>Pentapetalae</taxon>
        <taxon>asterids</taxon>
        <taxon>lamiids</taxon>
        <taxon>Lamiales</taxon>
        <taxon>Lentibulariaceae</taxon>
        <taxon>Genlisea</taxon>
    </lineage>
</organism>
<dbReference type="GO" id="GO:0005783">
    <property type="term" value="C:endoplasmic reticulum"/>
    <property type="evidence" value="ECO:0007669"/>
    <property type="project" value="TreeGrafter"/>
</dbReference>
<dbReference type="Gene3D" id="3.90.1720.30">
    <property type="entry name" value="PPPDE domains"/>
    <property type="match status" value="1"/>
</dbReference>
<dbReference type="GO" id="GO:0010104">
    <property type="term" value="P:regulation of ethylene-activated signaling pathway"/>
    <property type="evidence" value="ECO:0007669"/>
    <property type="project" value="TreeGrafter"/>
</dbReference>
<name>S8C139_9LAMI</name>
<gene>
    <name evidence="2" type="ORF">M569_16644</name>
</gene>
<comment type="caution">
    <text evidence="2">The sequence shown here is derived from an EMBL/GenBank/DDBJ whole genome shotgun (WGS) entry which is preliminary data.</text>
</comment>
<dbReference type="GO" id="GO:0005794">
    <property type="term" value="C:Golgi apparatus"/>
    <property type="evidence" value="ECO:0007669"/>
    <property type="project" value="TreeGrafter"/>
</dbReference>
<keyword evidence="1" id="KW-0812">Transmembrane</keyword>
<dbReference type="InterPro" id="IPR042266">
    <property type="entry name" value="PPPDE_sf"/>
</dbReference>
<keyword evidence="1" id="KW-0472">Membrane</keyword>
<dbReference type="PANTHER" id="PTHR20921">
    <property type="entry name" value="TRANSMEMBRANE PROTEIN 222"/>
    <property type="match status" value="1"/>
</dbReference>
<sequence length="211" mass="23227">PLDPKSGRFPCCIVWAPLPVVSWLAPFIGHLGLCRRDGTVFDFSGSNLVNADDFAFGPVARYLPLSPSRCCFPPGGHSCDHHRRRRARSEFGTAASWDEALDLTRRRFEGKSYNLFTCNCHSFVANFMNRVCYAGSADWNVISVAALVLLGGRWVDAPSSAARSFAPFAAAVCLGVYVAGWPFLVGLLSFSFLLLGWFVLATYVFRSLLEC</sequence>
<dbReference type="EMBL" id="AUSU01009471">
    <property type="protein sequence ID" value="EPS58171.1"/>
    <property type="molecule type" value="Genomic_DNA"/>
</dbReference>
<keyword evidence="3" id="KW-1185">Reference proteome</keyword>
<dbReference type="OrthoDB" id="267284at2759"/>
<dbReference type="InterPro" id="IPR008496">
    <property type="entry name" value="TMEM222/RTE1"/>
</dbReference>
<feature type="non-terminal residue" evidence="2">
    <location>
        <position position="1"/>
    </location>
</feature>
<feature type="transmembrane region" description="Helical" evidence="1">
    <location>
        <begin position="190"/>
        <end position="209"/>
    </location>
</feature>
<proteinExistence type="predicted"/>
<protein>
    <submittedName>
        <fullName evidence="2">Uncharacterized protein</fullName>
    </submittedName>
</protein>